<evidence type="ECO:0008006" key="3">
    <source>
        <dbReference type="Google" id="ProtNLM"/>
    </source>
</evidence>
<evidence type="ECO:0000313" key="1">
    <source>
        <dbReference type="EMBL" id="QDT36406.1"/>
    </source>
</evidence>
<dbReference type="AlphaFoldDB" id="A0A517QXL9"/>
<sequence>MEGCRREDTVRALRQQMRQLTKTRGVSERTEEPVAVGPQLAPLATLLGGGLQPGGTVELVGPATGLALVCASSVLAEARATSQVVLVEPKQDQERFFPAGLCGYGIEPTRLLIVRPSSQKDLLWSLEQALRCRAVGTVLARLGRTSDTAMQRLKRAAQVGGGCGFFLRPDSTRRDVCWSDMRLEVRTMAGQNINEETLRPHWRVRSLYPLRDTAAGREGEQGIEVMLNDETHLVRVAAQLARPAISPMRAFRTAANERRA</sequence>
<evidence type="ECO:0000313" key="2">
    <source>
        <dbReference type="Proteomes" id="UP000317318"/>
    </source>
</evidence>
<proteinExistence type="predicted"/>
<name>A0A517QXL9_9PLAN</name>
<gene>
    <name evidence="1" type="ORF">Pan189_07620</name>
</gene>
<dbReference type="SUPFAM" id="SSF52540">
    <property type="entry name" value="P-loop containing nucleoside triphosphate hydrolases"/>
    <property type="match status" value="1"/>
</dbReference>
<dbReference type="InterPro" id="IPR027417">
    <property type="entry name" value="P-loop_NTPase"/>
</dbReference>
<reference evidence="1 2" key="1">
    <citation type="submission" date="2019-02" db="EMBL/GenBank/DDBJ databases">
        <title>Deep-cultivation of Planctomycetes and their phenomic and genomic characterization uncovers novel biology.</title>
        <authorList>
            <person name="Wiegand S."/>
            <person name="Jogler M."/>
            <person name="Boedeker C."/>
            <person name="Pinto D."/>
            <person name="Vollmers J."/>
            <person name="Rivas-Marin E."/>
            <person name="Kohn T."/>
            <person name="Peeters S.H."/>
            <person name="Heuer A."/>
            <person name="Rast P."/>
            <person name="Oberbeckmann S."/>
            <person name="Bunk B."/>
            <person name="Jeske O."/>
            <person name="Meyerdierks A."/>
            <person name="Storesund J.E."/>
            <person name="Kallscheuer N."/>
            <person name="Luecker S."/>
            <person name="Lage O.M."/>
            <person name="Pohl T."/>
            <person name="Merkel B.J."/>
            <person name="Hornburger P."/>
            <person name="Mueller R.-W."/>
            <person name="Bruemmer F."/>
            <person name="Labrenz M."/>
            <person name="Spormann A.M."/>
            <person name="Op den Camp H."/>
            <person name="Overmann J."/>
            <person name="Amann R."/>
            <person name="Jetten M.S.M."/>
            <person name="Mascher T."/>
            <person name="Medema M.H."/>
            <person name="Devos D.P."/>
            <person name="Kaster A.-K."/>
            <person name="Ovreas L."/>
            <person name="Rohde M."/>
            <person name="Galperin M.Y."/>
            <person name="Jogler C."/>
        </authorList>
    </citation>
    <scope>NUCLEOTIDE SEQUENCE [LARGE SCALE GENOMIC DNA]</scope>
    <source>
        <strain evidence="1 2">Pan189</strain>
    </source>
</reference>
<keyword evidence="2" id="KW-1185">Reference proteome</keyword>
<dbReference type="EMBL" id="CP036268">
    <property type="protein sequence ID" value="QDT36406.1"/>
    <property type="molecule type" value="Genomic_DNA"/>
</dbReference>
<dbReference type="Proteomes" id="UP000317318">
    <property type="component" value="Chromosome"/>
</dbReference>
<organism evidence="1 2">
    <name type="scientific">Stratiformator vulcanicus</name>
    <dbReference type="NCBI Taxonomy" id="2527980"/>
    <lineage>
        <taxon>Bacteria</taxon>
        <taxon>Pseudomonadati</taxon>
        <taxon>Planctomycetota</taxon>
        <taxon>Planctomycetia</taxon>
        <taxon>Planctomycetales</taxon>
        <taxon>Planctomycetaceae</taxon>
        <taxon>Stratiformator</taxon>
    </lineage>
</organism>
<dbReference type="Gene3D" id="3.40.50.300">
    <property type="entry name" value="P-loop containing nucleotide triphosphate hydrolases"/>
    <property type="match status" value="1"/>
</dbReference>
<accession>A0A517QXL9</accession>
<protein>
    <recommendedName>
        <fullName evidence="3">Protein ImuA</fullName>
    </recommendedName>
</protein>
<dbReference type="KEGG" id="svp:Pan189_07620"/>